<dbReference type="InterPro" id="IPR050167">
    <property type="entry name" value="Ser_Thr_protein_kinase"/>
</dbReference>
<feature type="domain" description="Protein kinase" evidence="1">
    <location>
        <begin position="160"/>
        <end position="475"/>
    </location>
</feature>
<sequence>MEEAQDKFEPEWIWPDDEGTNVYAQGYGRDLTVIFSFSSDKRNPPTSLANRLYTKYEELNADDEIENEDPATTFPTINEAHTAIWRAIHHIWPQCISQPDLRTRLDSVVRVDSVDGSIEKISWDIYSHPLFPKFVQNLADKSLGDISGDLDTAVDFTSLVRYEQLGGRGCTTRVRLPGVDGYWAFKGVDFRTALHYSDNEGDSIIRNLIYTWHQECNTLQRLPSHPNILPPPQKLVTLKWPDGLAQPVICGALSPFYPGGTLASRIEESNKTGVRISLELKARWCANMAAAMLHTHRVAKTYHKDLKPGNFVADENDNLILCDWEQQDANPVTLAPEADRTWDVSTGDLPTAPSGRPQLQYSKYSGPPRRNVQEAVLGDAPWHLWNVFSLWALEQPWALELAEVFSLGRTMWILLRQPDSDFEDIEHPDELVTDWGGSEDIPAAWKQTIDRFISRDPNKRPDFSELSEFWVNEWNTLKTTNKNG</sequence>
<dbReference type="Gene3D" id="1.10.510.10">
    <property type="entry name" value="Transferase(Phosphotransferase) domain 1"/>
    <property type="match status" value="1"/>
</dbReference>
<dbReference type="AlphaFoldDB" id="A0AAV9UM51"/>
<dbReference type="GO" id="GO:0007165">
    <property type="term" value="P:signal transduction"/>
    <property type="evidence" value="ECO:0007669"/>
    <property type="project" value="TreeGrafter"/>
</dbReference>
<evidence type="ECO:0000259" key="1">
    <source>
        <dbReference type="PROSITE" id="PS50011"/>
    </source>
</evidence>
<gene>
    <name evidence="2" type="ORF">TWF730_001702</name>
</gene>
<dbReference type="GO" id="GO:0005524">
    <property type="term" value="F:ATP binding"/>
    <property type="evidence" value="ECO:0007669"/>
    <property type="project" value="InterPro"/>
</dbReference>
<dbReference type="EMBL" id="JAVHNS010000010">
    <property type="protein sequence ID" value="KAK6342224.1"/>
    <property type="molecule type" value="Genomic_DNA"/>
</dbReference>
<name>A0AAV9UM51_9PEZI</name>
<organism evidence="2 3">
    <name type="scientific">Orbilia blumenaviensis</name>
    <dbReference type="NCBI Taxonomy" id="1796055"/>
    <lineage>
        <taxon>Eukaryota</taxon>
        <taxon>Fungi</taxon>
        <taxon>Dikarya</taxon>
        <taxon>Ascomycota</taxon>
        <taxon>Pezizomycotina</taxon>
        <taxon>Orbiliomycetes</taxon>
        <taxon>Orbiliales</taxon>
        <taxon>Orbiliaceae</taxon>
        <taxon>Orbilia</taxon>
    </lineage>
</organism>
<dbReference type="PROSITE" id="PS50011">
    <property type="entry name" value="PROTEIN_KINASE_DOM"/>
    <property type="match status" value="1"/>
</dbReference>
<evidence type="ECO:0000313" key="3">
    <source>
        <dbReference type="Proteomes" id="UP001373714"/>
    </source>
</evidence>
<accession>A0AAV9UM51</accession>
<proteinExistence type="predicted"/>
<dbReference type="PANTHER" id="PTHR23257">
    <property type="entry name" value="SERINE-THREONINE PROTEIN KINASE"/>
    <property type="match status" value="1"/>
</dbReference>
<protein>
    <recommendedName>
        <fullName evidence="1">Protein kinase domain-containing protein</fullName>
    </recommendedName>
</protein>
<dbReference type="Proteomes" id="UP001373714">
    <property type="component" value="Unassembled WGS sequence"/>
</dbReference>
<dbReference type="SUPFAM" id="SSF56112">
    <property type="entry name" value="Protein kinase-like (PK-like)"/>
    <property type="match status" value="1"/>
</dbReference>
<dbReference type="SMART" id="SM00220">
    <property type="entry name" value="S_TKc"/>
    <property type="match status" value="1"/>
</dbReference>
<dbReference type="GO" id="GO:0005737">
    <property type="term" value="C:cytoplasm"/>
    <property type="evidence" value="ECO:0007669"/>
    <property type="project" value="TreeGrafter"/>
</dbReference>
<reference evidence="2 3" key="1">
    <citation type="submission" date="2019-10" db="EMBL/GenBank/DDBJ databases">
        <authorList>
            <person name="Palmer J.M."/>
        </authorList>
    </citation>
    <scope>NUCLEOTIDE SEQUENCE [LARGE SCALE GENOMIC DNA]</scope>
    <source>
        <strain evidence="2 3">TWF730</strain>
    </source>
</reference>
<dbReference type="InterPro" id="IPR011009">
    <property type="entry name" value="Kinase-like_dom_sf"/>
</dbReference>
<keyword evidence="3" id="KW-1185">Reference proteome</keyword>
<dbReference type="GO" id="GO:0004672">
    <property type="term" value="F:protein kinase activity"/>
    <property type="evidence" value="ECO:0007669"/>
    <property type="project" value="InterPro"/>
</dbReference>
<evidence type="ECO:0000313" key="2">
    <source>
        <dbReference type="EMBL" id="KAK6342224.1"/>
    </source>
</evidence>
<dbReference type="InterPro" id="IPR000719">
    <property type="entry name" value="Prot_kinase_dom"/>
</dbReference>
<comment type="caution">
    <text evidence="2">The sequence shown here is derived from an EMBL/GenBank/DDBJ whole genome shotgun (WGS) entry which is preliminary data.</text>
</comment>